<dbReference type="Gene3D" id="3.40.140.10">
    <property type="entry name" value="Cytidine Deaminase, domain 2"/>
    <property type="match status" value="1"/>
</dbReference>
<organism evidence="2 3">
    <name type="scientific">Fusibacter tunisiensis</name>
    <dbReference type="NCBI Taxonomy" id="1008308"/>
    <lineage>
        <taxon>Bacteria</taxon>
        <taxon>Bacillati</taxon>
        <taxon>Bacillota</taxon>
        <taxon>Clostridia</taxon>
        <taxon>Eubacteriales</taxon>
        <taxon>Eubacteriales Family XII. Incertae Sedis</taxon>
        <taxon>Fusibacter</taxon>
    </lineage>
</organism>
<dbReference type="InterPro" id="IPR016193">
    <property type="entry name" value="Cytidine_deaminase-like"/>
</dbReference>
<dbReference type="PANTHER" id="PTHR11079:SF161">
    <property type="entry name" value="CMP_DCMP-TYPE DEAMINASE DOMAIN-CONTAINING PROTEIN"/>
    <property type="match status" value="1"/>
</dbReference>
<dbReference type="Proteomes" id="UP000767854">
    <property type="component" value="Unassembled WGS sequence"/>
</dbReference>
<evidence type="ECO:0000313" key="3">
    <source>
        <dbReference type="Proteomes" id="UP000767854"/>
    </source>
</evidence>
<comment type="caution">
    <text evidence="2">The sequence shown here is derived from an EMBL/GenBank/DDBJ whole genome shotgun (WGS) entry which is preliminary data.</text>
</comment>
<protein>
    <submittedName>
        <fullName evidence="2">Guanine deaminase</fullName>
        <ecNumber evidence="2">3.5.4.3</ecNumber>
    </submittedName>
</protein>
<dbReference type="PROSITE" id="PS51747">
    <property type="entry name" value="CYT_DCMP_DEAMINASES_2"/>
    <property type="match status" value="1"/>
</dbReference>
<evidence type="ECO:0000259" key="1">
    <source>
        <dbReference type="PROSITE" id="PS51747"/>
    </source>
</evidence>
<evidence type="ECO:0000313" key="2">
    <source>
        <dbReference type="EMBL" id="MBM7562128.1"/>
    </source>
</evidence>
<sequence>MDDNMKRAIEEAFTGIENKDGGPFGAVIVQNGKIIATGHNCVISSHDPTAHAEIVAIRAATRKLERFDLSDCTLYTTCEPCPMCYSAAHWAKIKTVVYGATRNDAANIGFDDNYLYEVLSGVHENTQMTLEQKDRDACLDPFRKYEKDVNRTPY</sequence>
<accession>A0ABS2MRV6</accession>
<dbReference type="GO" id="GO:0008892">
    <property type="term" value="F:guanine deaminase activity"/>
    <property type="evidence" value="ECO:0007669"/>
    <property type="project" value="UniProtKB-EC"/>
</dbReference>
<dbReference type="PANTHER" id="PTHR11079">
    <property type="entry name" value="CYTOSINE DEAMINASE FAMILY MEMBER"/>
    <property type="match status" value="1"/>
</dbReference>
<dbReference type="EC" id="3.5.4.3" evidence="2"/>
<keyword evidence="2" id="KW-0378">Hydrolase</keyword>
<feature type="domain" description="CMP/dCMP-type deaminase" evidence="1">
    <location>
        <begin position="1"/>
        <end position="113"/>
    </location>
</feature>
<proteinExistence type="predicted"/>
<gene>
    <name evidence="2" type="ORF">JOC49_001671</name>
</gene>
<dbReference type="EMBL" id="JAFBDT010000012">
    <property type="protein sequence ID" value="MBM7562128.1"/>
    <property type="molecule type" value="Genomic_DNA"/>
</dbReference>
<dbReference type="InterPro" id="IPR002125">
    <property type="entry name" value="CMP_dCMP_dom"/>
</dbReference>
<name>A0ABS2MRV6_9FIRM</name>
<dbReference type="CDD" id="cd01285">
    <property type="entry name" value="nucleoside_deaminase"/>
    <property type="match status" value="1"/>
</dbReference>
<dbReference type="SUPFAM" id="SSF53927">
    <property type="entry name" value="Cytidine deaminase-like"/>
    <property type="match status" value="1"/>
</dbReference>
<dbReference type="RefSeq" id="WP_204664247.1">
    <property type="nucleotide sequence ID" value="NZ_JAFBDT010000012.1"/>
</dbReference>
<dbReference type="Pfam" id="PF00383">
    <property type="entry name" value="dCMP_cyt_deam_1"/>
    <property type="match status" value="1"/>
</dbReference>
<reference evidence="2 3" key="1">
    <citation type="submission" date="2021-01" db="EMBL/GenBank/DDBJ databases">
        <title>Genomic Encyclopedia of Type Strains, Phase IV (KMG-IV): sequencing the most valuable type-strain genomes for metagenomic binning, comparative biology and taxonomic classification.</title>
        <authorList>
            <person name="Goeker M."/>
        </authorList>
    </citation>
    <scope>NUCLEOTIDE SEQUENCE [LARGE SCALE GENOMIC DNA]</scope>
    <source>
        <strain evidence="2 3">DSM 24436</strain>
    </source>
</reference>
<keyword evidence="3" id="KW-1185">Reference proteome</keyword>